<dbReference type="Proteomes" id="UP001152795">
    <property type="component" value="Unassembled WGS sequence"/>
</dbReference>
<proteinExistence type="predicted"/>
<gene>
    <name evidence="1" type="ORF">PACLA_8A081097</name>
</gene>
<accession>A0A7D9LEP3</accession>
<keyword evidence="2" id="KW-1185">Reference proteome</keyword>
<organism evidence="1 2">
    <name type="scientific">Paramuricea clavata</name>
    <name type="common">Red gorgonian</name>
    <name type="synonym">Violescent sea-whip</name>
    <dbReference type="NCBI Taxonomy" id="317549"/>
    <lineage>
        <taxon>Eukaryota</taxon>
        <taxon>Metazoa</taxon>
        <taxon>Cnidaria</taxon>
        <taxon>Anthozoa</taxon>
        <taxon>Octocorallia</taxon>
        <taxon>Malacalcyonacea</taxon>
        <taxon>Plexauridae</taxon>
        <taxon>Paramuricea</taxon>
    </lineage>
</organism>
<name>A0A7D9LEP3_PARCT</name>
<dbReference type="EMBL" id="CACRXK020017547">
    <property type="protein sequence ID" value="CAB4031340.1"/>
    <property type="molecule type" value="Genomic_DNA"/>
</dbReference>
<protein>
    <submittedName>
        <fullName evidence="1">Uncharacterized protein</fullName>
    </submittedName>
</protein>
<dbReference type="AlphaFoldDB" id="A0A7D9LEP3"/>
<comment type="caution">
    <text evidence="1">The sequence shown here is derived from an EMBL/GenBank/DDBJ whole genome shotgun (WGS) entry which is preliminary data.</text>
</comment>
<feature type="non-terminal residue" evidence="1">
    <location>
        <position position="176"/>
    </location>
</feature>
<evidence type="ECO:0000313" key="2">
    <source>
        <dbReference type="Proteomes" id="UP001152795"/>
    </source>
</evidence>
<dbReference type="OrthoDB" id="416454at2759"/>
<evidence type="ECO:0000313" key="1">
    <source>
        <dbReference type="EMBL" id="CAB4031340.1"/>
    </source>
</evidence>
<sequence length="176" mass="20105">SACLNIIRGVNASQARTEALSCLELECPNELECAINYECARRFLHSSFGISFIFAIKKAGICKAPAEIREVRSFKRYNREHFCKDIAGIPWSVIESFDDIDAVSAWNSLFIDIANQHAPLKRIRTTGELMPWITNDIKELMTERDHVLKIAKKSGQNWDNYRSLKNLTSRKIKAVE</sequence>
<reference evidence="1" key="1">
    <citation type="submission" date="2020-04" db="EMBL/GenBank/DDBJ databases">
        <authorList>
            <person name="Alioto T."/>
            <person name="Alioto T."/>
            <person name="Gomez Garrido J."/>
        </authorList>
    </citation>
    <scope>NUCLEOTIDE SEQUENCE</scope>
    <source>
        <strain evidence="1">A484AB</strain>
    </source>
</reference>
<feature type="non-terminal residue" evidence="1">
    <location>
        <position position="1"/>
    </location>
</feature>